<protein>
    <submittedName>
        <fullName evidence="2">DUF6442 family protein</fullName>
    </submittedName>
</protein>
<reference evidence="2 3" key="1">
    <citation type="submission" date="2023-05" db="EMBL/GenBank/DDBJ databases">
        <title>Gordonibacter KGMB12511T sp. nov., isolated from faeces of healthy Korean.</title>
        <authorList>
            <person name="Kim H.S."/>
            <person name="Kim J.-S."/>
            <person name="Suh M.K."/>
            <person name="Eom M.K."/>
            <person name="Do H.E."/>
            <person name="Lee J.-S."/>
        </authorList>
    </citation>
    <scope>NUCLEOTIDE SEQUENCE [LARGE SCALE GENOMIC DNA]</scope>
    <source>
        <strain evidence="2 3">KGMB12511</strain>
    </source>
</reference>
<keyword evidence="1" id="KW-0472">Membrane</keyword>
<gene>
    <name evidence="2" type="ORF">QNJ86_03080</name>
</gene>
<evidence type="ECO:0000256" key="1">
    <source>
        <dbReference type="SAM" id="Phobius"/>
    </source>
</evidence>
<dbReference type="RefSeq" id="WP_283831119.1">
    <property type="nucleotide sequence ID" value="NZ_JASJEU010000006.1"/>
</dbReference>
<organism evidence="2 3">
    <name type="scientific">Gordonibacter faecis</name>
    <dbReference type="NCBI Taxonomy" id="3047475"/>
    <lineage>
        <taxon>Bacteria</taxon>
        <taxon>Bacillati</taxon>
        <taxon>Actinomycetota</taxon>
        <taxon>Coriobacteriia</taxon>
        <taxon>Eggerthellales</taxon>
        <taxon>Eggerthellaceae</taxon>
        <taxon>Gordonibacter</taxon>
    </lineage>
</organism>
<comment type="caution">
    <text evidence="2">The sequence shown here is derived from an EMBL/GenBank/DDBJ whole genome shotgun (WGS) entry which is preliminary data.</text>
</comment>
<accession>A0ABT7DJS5</accession>
<keyword evidence="3" id="KW-1185">Reference proteome</keyword>
<sequence>MDKNEILEKNRKDNQVVDERFRILNQRQSTVFIAAMLGMWLVLFLWNLFRGLDTSQGGAIMLSGVAAMGFWQFYQYRMKSGLFFGALAAFGAITFAVNYIMATM</sequence>
<dbReference type="Proteomes" id="UP001232750">
    <property type="component" value="Unassembled WGS sequence"/>
</dbReference>
<dbReference type="EMBL" id="JASJEU010000006">
    <property type="protein sequence ID" value="MDJ1649774.1"/>
    <property type="molecule type" value="Genomic_DNA"/>
</dbReference>
<evidence type="ECO:0000313" key="2">
    <source>
        <dbReference type="EMBL" id="MDJ1649774.1"/>
    </source>
</evidence>
<feature type="transmembrane region" description="Helical" evidence="1">
    <location>
        <begin position="30"/>
        <end position="49"/>
    </location>
</feature>
<name>A0ABT7DJS5_9ACTN</name>
<dbReference type="InterPro" id="IPR045620">
    <property type="entry name" value="DUF6442"/>
</dbReference>
<dbReference type="Pfam" id="PF20040">
    <property type="entry name" value="DUF6442"/>
    <property type="match status" value="1"/>
</dbReference>
<keyword evidence="1" id="KW-1133">Transmembrane helix</keyword>
<proteinExistence type="predicted"/>
<keyword evidence="1" id="KW-0812">Transmembrane</keyword>
<feature type="transmembrane region" description="Helical" evidence="1">
    <location>
        <begin position="81"/>
        <end position="101"/>
    </location>
</feature>
<feature type="transmembrane region" description="Helical" evidence="1">
    <location>
        <begin position="55"/>
        <end position="74"/>
    </location>
</feature>
<evidence type="ECO:0000313" key="3">
    <source>
        <dbReference type="Proteomes" id="UP001232750"/>
    </source>
</evidence>